<dbReference type="PANTHER" id="PTHR30469">
    <property type="entry name" value="MULTIDRUG RESISTANCE PROTEIN MDTA"/>
    <property type="match status" value="1"/>
</dbReference>
<evidence type="ECO:0000313" key="3">
    <source>
        <dbReference type="EMBL" id="BAT57765.1"/>
    </source>
</evidence>
<keyword evidence="4" id="KW-1185">Reference proteome</keyword>
<dbReference type="Gene3D" id="1.10.287.470">
    <property type="entry name" value="Helix hairpin bin"/>
    <property type="match status" value="1"/>
</dbReference>
<sequence length="363" mass="38531">MKGARITAVVLVLAAAGWIASGHLGSNDSKSQAAVRPNEKAAKVFRVGILKTERVSHRQKLTISGRTEADKRVMITARTGGVLTDLRVKRGTVVKEGDIIAILSDEARESQVIQARAVAVQKRAEFEAKSRLIQQGNMPKLEAGNLEAQLKIAEAQLAAAEAERERGVVRAPWSGIINDVSVEVGQAAFSFSGKELAQIVSLDPMLAVVEVAERKIGGIKPGDEAEIRLVTGQTAKGKVRFVSRSASQTTRTYRVEIEIPNADGAIADGVTAEVSIRLAANEATRVPRSALVFASNGDLGLRFVNAESVVAFAPVAVVEDDQAFMWVAGIPDGASVIVEGQDFVREGQKVDAVPVAPQKTAAN</sequence>
<dbReference type="Gene3D" id="2.40.50.100">
    <property type="match status" value="1"/>
</dbReference>
<accession>A0A0S3PP90</accession>
<dbReference type="InterPro" id="IPR006143">
    <property type="entry name" value="RND_pump_MFP"/>
</dbReference>
<dbReference type="SUPFAM" id="SSF111369">
    <property type="entry name" value="HlyD-like secretion proteins"/>
    <property type="match status" value="1"/>
</dbReference>
<reference evidence="3 4" key="1">
    <citation type="submission" date="2015-08" db="EMBL/GenBank/DDBJ databases">
        <title>Investigation of the bacterial diversity of lava forest soil.</title>
        <authorList>
            <person name="Lee J.S."/>
        </authorList>
    </citation>
    <scope>NUCLEOTIDE SEQUENCE [LARGE SCALE GENOMIC DNA]</scope>
    <source>
        <strain evidence="3 4">GJW-30</strain>
    </source>
</reference>
<dbReference type="NCBIfam" id="TIGR01730">
    <property type="entry name" value="RND_mfp"/>
    <property type="match status" value="1"/>
</dbReference>
<evidence type="ECO:0000256" key="1">
    <source>
        <dbReference type="ARBA" id="ARBA00009477"/>
    </source>
</evidence>
<dbReference type="Gene3D" id="2.40.420.20">
    <property type="match status" value="1"/>
</dbReference>
<protein>
    <submittedName>
        <fullName evidence="3">Efflux pump periplasmic linker BepF</fullName>
    </submittedName>
</protein>
<dbReference type="PANTHER" id="PTHR30469:SF29">
    <property type="entry name" value="BLR2860 PROTEIN"/>
    <property type="match status" value="1"/>
</dbReference>
<organism evidence="3 4">
    <name type="scientific">Variibacter gotjawalensis</name>
    <dbReference type="NCBI Taxonomy" id="1333996"/>
    <lineage>
        <taxon>Bacteria</taxon>
        <taxon>Pseudomonadati</taxon>
        <taxon>Pseudomonadota</taxon>
        <taxon>Alphaproteobacteria</taxon>
        <taxon>Hyphomicrobiales</taxon>
        <taxon>Nitrobacteraceae</taxon>
        <taxon>Variibacter</taxon>
    </lineage>
</organism>
<evidence type="ECO:0000259" key="2">
    <source>
        <dbReference type="Pfam" id="PF25954"/>
    </source>
</evidence>
<comment type="similarity">
    <text evidence="1">Belongs to the membrane fusion protein (MFP) (TC 8.A.1) family.</text>
</comment>
<proteinExistence type="inferred from homology"/>
<dbReference type="OrthoDB" id="9806939at2"/>
<dbReference type="GO" id="GO:0015562">
    <property type="term" value="F:efflux transmembrane transporter activity"/>
    <property type="evidence" value="ECO:0007669"/>
    <property type="project" value="TreeGrafter"/>
</dbReference>
<dbReference type="Gene3D" id="2.40.30.170">
    <property type="match status" value="1"/>
</dbReference>
<dbReference type="KEGG" id="vgo:GJW-30_1_00275"/>
<gene>
    <name evidence="3" type="primary">bepF_1</name>
    <name evidence="3" type="ORF">GJW-30_1_00275</name>
</gene>
<dbReference type="RefSeq" id="WP_096350768.1">
    <property type="nucleotide sequence ID" value="NZ_AP014946.1"/>
</dbReference>
<dbReference type="AlphaFoldDB" id="A0A0S3PP90"/>
<dbReference type="InterPro" id="IPR058792">
    <property type="entry name" value="Beta-barrel_RND_2"/>
</dbReference>
<dbReference type="Pfam" id="PF25954">
    <property type="entry name" value="Beta-barrel_RND_2"/>
    <property type="match status" value="1"/>
</dbReference>
<name>A0A0S3PP90_9BRAD</name>
<dbReference type="EMBL" id="AP014946">
    <property type="protein sequence ID" value="BAT57765.1"/>
    <property type="molecule type" value="Genomic_DNA"/>
</dbReference>
<feature type="domain" description="CusB-like beta-barrel" evidence="2">
    <location>
        <begin position="208"/>
        <end position="277"/>
    </location>
</feature>
<evidence type="ECO:0000313" key="4">
    <source>
        <dbReference type="Proteomes" id="UP000236884"/>
    </source>
</evidence>
<dbReference type="Proteomes" id="UP000236884">
    <property type="component" value="Chromosome"/>
</dbReference>
<dbReference type="GO" id="GO:1990281">
    <property type="term" value="C:efflux pump complex"/>
    <property type="evidence" value="ECO:0007669"/>
    <property type="project" value="TreeGrafter"/>
</dbReference>